<dbReference type="Pfam" id="PF01066">
    <property type="entry name" value="CDP-OH_P_transf"/>
    <property type="match status" value="1"/>
</dbReference>
<keyword evidence="3" id="KW-0812">Transmembrane</keyword>
<dbReference type="Gene3D" id="1.20.120.1760">
    <property type="match status" value="1"/>
</dbReference>
<gene>
    <name evidence="4" type="primary">pgsA_4</name>
    <name evidence="4" type="ORF">CLHUN_40230</name>
</gene>
<evidence type="ECO:0000313" key="5">
    <source>
        <dbReference type="Proteomes" id="UP000191554"/>
    </source>
</evidence>
<keyword evidence="5" id="KW-1185">Reference proteome</keyword>
<keyword evidence="3" id="KW-1133">Transmembrane helix</keyword>
<evidence type="ECO:0000256" key="3">
    <source>
        <dbReference type="SAM" id="Phobius"/>
    </source>
</evidence>
<comment type="caution">
    <text evidence="4">The sequence shown here is derived from an EMBL/GenBank/DDBJ whole genome shotgun (WGS) entry which is preliminary data.</text>
</comment>
<dbReference type="GO" id="GO:0016020">
    <property type="term" value="C:membrane"/>
    <property type="evidence" value="ECO:0007669"/>
    <property type="project" value="InterPro"/>
</dbReference>
<feature type="transmembrane region" description="Helical" evidence="3">
    <location>
        <begin position="87"/>
        <end position="106"/>
    </location>
</feature>
<name>A0A1V4SE32_RUMHU</name>
<organism evidence="4 5">
    <name type="scientific">Ruminiclostridium hungatei</name>
    <name type="common">Clostridium hungatei</name>
    <dbReference type="NCBI Taxonomy" id="48256"/>
    <lineage>
        <taxon>Bacteria</taxon>
        <taxon>Bacillati</taxon>
        <taxon>Bacillota</taxon>
        <taxon>Clostridia</taxon>
        <taxon>Eubacteriales</taxon>
        <taxon>Oscillospiraceae</taxon>
        <taxon>Ruminiclostridium</taxon>
    </lineage>
</organism>
<dbReference type="PROSITE" id="PS00379">
    <property type="entry name" value="CDP_ALCOHOL_P_TRANSF"/>
    <property type="match status" value="1"/>
</dbReference>
<feature type="transmembrane region" description="Helical" evidence="3">
    <location>
        <begin position="59"/>
        <end position="81"/>
    </location>
</feature>
<dbReference type="AlphaFoldDB" id="A0A1V4SE32"/>
<dbReference type="GO" id="GO:0008444">
    <property type="term" value="F:CDP-diacylglycerol-glycerol-3-phosphate 3-phosphatidyltransferase activity"/>
    <property type="evidence" value="ECO:0007669"/>
    <property type="project" value="UniProtKB-EC"/>
</dbReference>
<reference evidence="4 5" key="1">
    <citation type="submission" date="2017-03" db="EMBL/GenBank/DDBJ databases">
        <title>Genome sequence of Clostridium hungatei DSM 14427.</title>
        <authorList>
            <person name="Poehlein A."/>
            <person name="Daniel R."/>
        </authorList>
    </citation>
    <scope>NUCLEOTIDE SEQUENCE [LARGE SCALE GENOMIC DNA]</scope>
    <source>
        <strain evidence="4 5">DSM 14427</strain>
    </source>
</reference>
<feature type="transmembrane region" description="Helical" evidence="3">
    <location>
        <begin position="118"/>
        <end position="134"/>
    </location>
</feature>
<dbReference type="GO" id="GO:0008654">
    <property type="term" value="P:phospholipid biosynthetic process"/>
    <property type="evidence" value="ECO:0007669"/>
    <property type="project" value="InterPro"/>
</dbReference>
<sequence>MIRQIPNILSFARIVLSIALLTVQPLGNVFYLIYVICGASDILDGYMARRMGTGSKAGARLDTVADIIMAGILFVRLYPFLKLPTAIIGWILSIGAIRIASIIAVALKHKTFAMLHTYSNKFAGMLLFLIPFFLDFPTNIWMYAVCGAASLSAIEELLIQLGSAKLEPDRKSIFHRL</sequence>
<proteinExistence type="inferred from homology"/>
<dbReference type="InterPro" id="IPR043130">
    <property type="entry name" value="CDP-OH_PTrfase_TM_dom"/>
</dbReference>
<dbReference type="Proteomes" id="UP000191554">
    <property type="component" value="Unassembled WGS sequence"/>
</dbReference>
<dbReference type="STRING" id="48256.CLHUN_40230"/>
<keyword evidence="3" id="KW-0472">Membrane</keyword>
<dbReference type="RefSeq" id="WP_242656577.1">
    <property type="nucleotide sequence ID" value="NZ_MZGX01000034.1"/>
</dbReference>
<evidence type="ECO:0000256" key="2">
    <source>
        <dbReference type="RuleBase" id="RU003750"/>
    </source>
</evidence>
<dbReference type="InterPro" id="IPR048254">
    <property type="entry name" value="CDP_ALCOHOL_P_TRANSF_CS"/>
</dbReference>
<dbReference type="InterPro" id="IPR000462">
    <property type="entry name" value="CDP-OH_P_trans"/>
</dbReference>
<dbReference type="EC" id="2.7.8.5" evidence="4"/>
<dbReference type="EMBL" id="MZGX01000034">
    <property type="protein sequence ID" value="OPX42118.1"/>
    <property type="molecule type" value="Genomic_DNA"/>
</dbReference>
<evidence type="ECO:0000313" key="4">
    <source>
        <dbReference type="EMBL" id="OPX42118.1"/>
    </source>
</evidence>
<evidence type="ECO:0000256" key="1">
    <source>
        <dbReference type="ARBA" id="ARBA00022679"/>
    </source>
</evidence>
<keyword evidence="1 2" id="KW-0808">Transferase</keyword>
<accession>A0A1V4SE32</accession>
<protein>
    <submittedName>
        <fullName evidence="4">CDP-diacylglycerol--glycerol-3-phosphate 3-phosphatidyltransferase</fullName>
        <ecNumber evidence="4">2.7.8.5</ecNumber>
    </submittedName>
</protein>
<comment type="similarity">
    <text evidence="2">Belongs to the CDP-alcohol phosphatidyltransferase class-I family.</text>
</comment>